<comment type="pathway">
    <text evidence="4">Lipid metabolism.</text>
</comment>
<comment type="pathway">
    <text evidence="3 18">Phospholipid metabolism; CDP-diacylglycerol biosynthesis; CDP-diacylglycerol from sn-glycerol 3-phosphate: step 3/3.</text>
</comment>
<evidence type="ECO:0000256" key="1">
    <source>
        <dbReference type="ARBA" id="ARBA00001698"/>
    </source>
</evidence>
<keyword evidence="16" id="KW-0594">Phospholipid biosynthesis</keyword>
<evidence type="ECO:0000256" key="7">
    <source>
        <dbReference type="ARBA" id="ARBA00019373"/>
    </source>
</evidence>
<evidence type="ECO:0000256" key="9">
    <source>
        <dbReference type="ARBA" id="ARBA00022516"/>
    </source>
</evidence>
<evidence type="ECO:0000256" key="4">
    <source>
        <dbReference type="ARBA" id="ARBA00005189"/>
    </source>
</evidence>
<evidence type="ECO:0000313" key="20">
    <source>
        <dbReference type="EMBL" id="RUO36318.1"/>
    </source>
</evidence>
<evidence type="ECO:0000256" key="17">
    <source>
        <dbReference type="ARBA" id="ARBA00023264"/>
    </source>
</evidence>
<dbReference type="Proteomes" id="UP000288405">
    <property type="component" value="Unassembled WGS sequence"/>
</dbReference>
<evidence type="ECO:0000256" key="19">
    <source>
        <dbReference type="SAM" id="Phobius"/>
    </source>
</evidence>
<proteinExistence type="inferred from homology"/>
<evidence type="ECO:0000256" key="3">
    <source>
        <dbReference type="ARBA" id="ARBA00005119"/>
    </source>
</evidence>
<evidence type="ECO:0000256" key="2">
    <source>
        <dbReference type="ARBA" id="ARBA00004651"/>
    </source>
</evidence>
<feature type="transmembrane region" description="Helical" evidence="19">
    <location>
        <begin position="221"/>
        <end position="240"/>
    </location>
</feature>
<dbReference type="PANTHER" id="PTHR46382">
    <property type="entry name" value="PHOSPHATIDATE CYTIDYLYLTRANSFERASE"/>
    <property type="match status" value="1"/>
</dbReference>
<keyword evidence="13 19" id="KW-1133">Transmembrane helix</keyword>
<evidence type="ECO:0000256" key="15">
    <source>
        <dbReference type="ARBA" id="ARBA00023136"/>
    </source>
</evidence>
<keyword evidence="9" id="KW-0444">Lipid biosynthesis</keyword>
<dbReference type="GO" id="GO:0004605">
    <property type="term" value="F:phosphatidate cytidylyltransferase activity"/>
    <property type="evidence" value="ECO:0007669"/>
    <property type="project" value="UniProtKB-EC"/>
</dbReference>
<dbReference type="AlphaFoldDB" id="A0A432WRC9"/>
<keyword evidence="15 19" id="KW-0472">Membrane</keyword>
<evidence type="ECO:0000256" key="13">
    <source>
        <dbReference type="ARBA" id="ARBA00022989"/>
    </source>
</evidence>
<evidence type="ECO:0000256" key="14">
    <source>
        <dbReference type="ARBA" id="ARBA00023098"/>
    </source>
</evidence>
<keyword evidence="12 18" id="KW-0548">Nucleotidyltransferase</keyword>
<evidence type="ECO:0000256" key="8">
    <source>
        <dbReference type="ARBA" id="ARBA00022475"/>
    </source>
</evidence>
<feature type="transmembrane region" description="Helical" evidence="19">
    <location>
        <begin position="151"/>
        <end position="174"/>
    </location>
</feature>
<evidence type="ECO:0000256" key="12">
    <source>
        <dbReference type="ARBA" id="ARBA00022695"/>
    </source>
</evidence>
<dbReference type="EMBL" id="PIPM01000001">
    <property type="protein sequence ID" value="RUO36318.1"/>
    <property type="molecule type" value="Genomic_DNA"/>
</dbReference>
<evidence type="ECO:0000256" key="5">
    <source>
        <dbReference type="ARBA" id="ARBA00010185"/>
    </source>
</evidence>
<feature type="transmembrane region" description="Helical" evidence="19">
    <location>
        <begin position="121"/>
        <end position="145"/>
    </location>
</feature>
<feature type="transmembrane region" description="Helical" evidence="19">
    <location>
        <begin position="56"/>
        <end position="75"/>
    </location>
</feature>
<dbReference type="GO" id="GO:0016024">
    <property type="term" value="P:CDP-diacylglycerol biosynthetic process"/>
    <property type="evidence" value="ECO:0007669"/>
    <property type="project" value="UniProtKB-UniPathway"/>
</dbReference>
<comment type="similarity">
    <text evidence="5 18">Belongs to the CDS family.</text>
</comment>
<dbReference type="EC" id="2.7.7.41" evidence="6 18"/>
<evidence type="ECO:0000256" key="11">
    <source>
        <dbReference type="ARBA" id="ARBA00022692"/>
    </source>
</evidence>
<keyword evidence="17" id="KW-1208">Phospholipid metabolism</keyword>
<dbReference type="GO" id="GO:0005886">
    <property type="term" value="C:plasma membrane"/>
    <property type="evidence" value="ECO:0007669"/>
    <property type="project" value="UniProtKB-SubCell"/>
</dbReference>
<evidence type="ECO:0000313" key="21">
    <source>
        <dbReference type="Proteomes" id="UP000288405"/>
    </source>
</evidence>
<keyword evidence="21" id="KW-1185">Reference proteome</keyword>
<feature type="transmembrane region" description="Helical" evidence="19">
    <location>
        <begin position="195"/>
        <end position="215"/>
    </location>
</feature>
<keyword evidence="10 18" id="KW-0808">Transferase</keyword>
<reference evidence="20 21" key="1">
    <citation type="journal article" date="2011" name="Front. Microbiol.">
        <title>Genomic signatures of strain selection and enhancement in Bacillus atrophaeus var. globigii, a historical biowarfare simulant.</title>
        <authorList>
            <person name="Gibbons H.S."/>
            <person name="Broomall S.M."/>
            <person name="McNew L.A."/>
            <person name="Daligault H."/>
            <person name="Chapman C."/>
            <person name="Bruce D."/>
            <person name="Karavis M."/>
            <person name="Krepps M."/>
            <person name="McGregor P.A."/>
            <person name="Hong C."/>
            <person name="Park K.H."/>
            <person name="Akmal A."/>
            <person name="Feldman A."/>
            <person name="Lin J.S."/>
            <person name="Chang W.E."/>
            <person name="Higgs B.W."/>
            <person name="Demirev P."/>
            <person name="Lindquist J."/>
            <person name="Liem A."/>
            <person name="Fochler E."/>
            <person name="Read T.D."/>
            <person name="Tapia R."/>
            <person name="Johnson S."/>
            <person name="Bishop-Lilly K.A."/>
            <person name="Detter C."/>
            <person name="Han C."/>
            <person name="Sozhamannan S."/>
            <person name="Rosenzweig C.N."/>
            <person name="Skowronski E.W."/>
        </authorList>
    </citation>
    <scope>NUCLEOTIDE SEQUENCE [LARGE SCALE GENOMIC DNA]</scope>
    <source>
        <strain evidence="20 21">GYP-17</strain>
    </source>
</reference>
<protein>
    <recommendedName>
        <fullName evidence="7 18">Phosphatidate cytidylyltransferase</fullName>
        <ecNumber evidence="6 18">2.7.7.41</ecNumber>
    </recommendedName>
</protein>
<comment type="catalytic activity">
    <reaction evidence="1 18">
        <text>a 1,2-diacyl-sn-glycero-3-phosphate + CTP + H(+) = a CDP-1,2-diacyl-sn-glycerol + diphosphate</text>
        <dbReference type="Rhea" id="RHEA:16229"/>
        <dbReference type="ChEBI" id="CHEBI:15378"/>
        <dbReference type="ChEBI" id="CHEBI:33019"/>
        <dbReference type="ChEBI" id="CHEBI:37563"/>
        <dbReference type="ChEBI" id="CHEBI:58332"/>
        <dbReference type="ChEBI" id="CHEBI:58608"/>
        <dbReference type="EC" id="2.7.7.41"/>
    </reaction>
</comment>
<comment type="caution">
    <text evidence="20">The sequence shown here is derived from an EMBL/GenBank/DDBJ whole genome shotgun (WGS) entry which is preliminary data.</text>
</comment>
<keyword evidence="8" id="KW-1003">Cell membrane</keyword>
<keyword evidence="11 18" id="KW-0812">Transmembrane</keyword>
<dbReference type="InterPro" id="IPR000374">
    <property type="entry name" value="PC_trans"/>
</dbReference>
<dbReference type="PROSITE" id="PS01315">
    <property type="entry name" value="CDS"/>
    <property type="match status" value="1"/>
</dbReference>
<accession>A0A432WRC9</accession>
<dbReference type="UniPathway" id="UPA00557">
    <property type="reaction ID" value="UER00614"/>
</dbReference>
<organism evidence="20 21">
    <name type="scientific">Aliidiomarina sanyensis</name>
    <dbReference type="NCBI Taxonomy" id="1249555"/>
    <lineage>
        <taxon>Bacteria</taxon>
        <taxon>Pseudomonadati</taxon>
        <taxon>Pseudomonadota</taxon>
        <taxon>Gammaproteobacteria</taxon>
        <taxon>Alteromonadales</taxon>
        <taxon>Idiomarinaceae</taxon>
        <taxon>Aliidiomarina</taxon>
    </lineage>
</organism>
<comment type="subcellular location">
    <subcellularLocation>
        <location evidence="2">Cell membrane</location>
        <topology evidence="2">Multi-pass membrane protein</topology>
    </subcellularLocation>
</comment>
<feature type="transmembrane region" description="Helical" evidence="19">
    <location>
        <begin position="87"/>
        <end position="109"/>
    </location>
</feature>
<dbReference type="RefSeq" id="WP_126775630.1">
    <property type="nucleotide sequence ID" value="NZ_PIPM01000001.1"/>
</dbReference>
<evidence type="ECO:0000256" key="18">
    <source>
        <dbReference type="RuleBase" id="RU003938"/>
    </source>
</evidence>
<dbReference type="OrthoDB" id="9799199at2"/>
<dbReference type="Pfam" id="PF01148">
    <property type="entry name" value="CTP_transf_1"/>
    <property type="match status" value="1"/>
</dbReference>
<sequence>MLKQRILTAIVLLPLAFFIIFALPMPWFALAVMIVLGLAAWEWSPLMSVRNFAGRIGYVGFVLAAIGMLWAFVPVEQFWDGASLHPFILAVVAVGGLWWLLAILLVFNFPRSQRVWARSRAFVALFGFLILVPTWAAAVALRSLFFEDNPIFGAWMLLFVLGLVWAADIGAYFAGRKFGKRKLMPQVSPAKTLEGMLGGLALSVLIMAIVALLLPVSYGQLPGYFFVGVVTVLVSVFGDLNESMFKRCAGVKDSGSILPGHGGILDRIDSLTSALPIFLIGYVLFVVA</sequence>
<keyword evidence="14" id="KW-0443">Lipid metabolism</keyword>
<evidence type="ECO:0000256" key="6">
    <source>
        <dbReference type="ARBA" id="ARBA00012487"/>
    </source>
</evidence>
<evidence type="ECO:0000256" key="16">
    <source>
        <dbReference type="ARBA" id="ARBA00023209"/>
    </source>
</evidence>
<gene>
    <name evidence="20" type="ORF">CWE11_00415</name>
</gene>
<evidence type="ECO:0000256" key="10">
    <source>
        <dbReference type="ARBA" id="ARBA00022679"/>
    </source>
</evidence>
<dbReference type="PANTHER" id="PTHR46382:SF1">
    <property type="entry name" value="PHOSPHATIDATE CYTIDYLYLTRANSFERASE"/>
    <property type="match status" value="1"/>
</dbReference>
<name>A0A432WRC9_9GAMM</name>
<feature type="transmembrane region" description="Helical" evidence="19">
    <location>
        <begin position="28"/>
        <end position="44"/>
    </location>
</feature>